<name>A0A4Q0I458_9FIRM</name>
<dbReference type="GO" id="GO:0030313">
    <property type="term" value="C:cell envelope"/>
    <property type="evidence" value="ECO:0007669"/>
    <property type="project" value="UniProtKB-SubCell"/>
</dbReference>
<keyword evidence="7" id="KW-1185">Reference proteome</keyword>
<feature type="signal peptide" evidence="4">
    <location>
        <begin position="1"/>
        <end position="23"/>
    </location>
</feature>
<dbReference type="Pfam" id="PF09479">
    <property type="entry name" value="Flg_new"/>
    <property type="match status" value="10"/>
</dbReference>
<comment type="caution">
    <text evidence="6">The sequence shown here is derived from an EMBL/GenBank/DDBJ whole genome shotgun (WGS) entry which is preliminary data.</text>
</comment>
<dbReference type="NCBIfam" id="TIGR02543">
    <property type="entry name" value="List_Bact_rpt"/>
    <property type="match status" value="3"/>
</dbReference>
<evidence type="ECO:0000256" key="1">
    <source>
        <dbReference type="ARBA" id="ARBA00004196"/>
    </source>
</evidence>
<sequence length="2448" mass="266778">MKKRLIAIFILVTMLFTMLPAEAMAVMADKVNTAANTVQGKKYENPFIDVPQGSWYYDAVLYSRINGFFSGTSANTFNPDGTMTRGMFVTVLGQMAGVDETIYKGQSDFSDVASDAYYAPFVAWASKHGITAGVGNGKFDPDGIVTREQMAVFFVCYFEKFGVDFDTGANITTVPADLDTVSPWAREMVLKLWRTGLLAGDGTNFNPSGNASRAQAATLCMVTDKAVKVWYREPGVPSDRVSIDPKAEQKPETSDSSTENTGSESNTGDSSSGRNTGSSNNGSKTNYYKVTFMIDSTKEEKLYQKDILLSSLQGPGLLSGKVFLGWYYDAEYTNPVAGNDRLNSDITLYAKLTDGIALDEGGIPNFVSALDQKSSFTVAVKKADSAPIVGTDFKFRNITSPDKTPEGAVAEEDLANIESVKVEGGNGLWIISSANGGFIPGHTYQIELINDDVIYEDSAEAFEDLKAINGYDIAQVRFFNFSIEKDGTLNLKLDGGIKYIPVDKLSKADGMNLMEYAGLYLASTDEQGNTTYTASNGSGSFTYTGTEDIQVGDTVAVYSGTKPTERLPEKGTENKTNNGDVSYVKITDIDTSTYYYVAAEAEDVIFTPDVLPVDVDNGDGTTGWKEKGTSVVIDNSKLDFSDTKFEIVGLSAETTVDVGDFLVFYTGDFGDDNAQDIAYGEITKITSNEDGTTTITYKEVKEDKIMSAMDLYDEKQLSEAELTEVINKKKNEIQEIVEAQLMESNFFDEAGEYLAELALQTDEVREVFGDGLTLSNCTITYADGTPLGADELTLMGNIIDKDQKGKKPQVSFSISTKTAHFDPKVVGTGVRVEVAVAYEFKIQRKGNNNIMEVNLTAFFEQEFTFGFNVSGGAVWKWKWKIIPYISDYRLTGNLDIGTYTGIGITATAKLTQDKEPWGMPWPKSAREAAATKKIFSLSESIKELMEEIETVLPEEEATASGGLAEKYARFMEDANEEWVDLVSVSILDLRSAVDPLHILAFGLQVDFVVSANLNVAIGMTFQYENFKRHSFTLLVLSKKGENETIDLSTNGYQFDFYVMGTIGIRAGVRVKVTAGLFSTKLAAIGLQFETGAYARMWGYFYYHLENWKVKGVWQKNSGYSGALLVEIGAYLDVKFIAEALNGKYSYTPSIYTKEWPLWSAGQRENVYDFAYEDDPTFNILNVDTYTLPKTVFDMYWMDLKTGEIEDKIKNFDSNTAPKGDDEAYFIVELSNPAFSYNPVNNKITINTSSGAVTQSSEMKIIWKGTSLSTSSETLSRTIKLNWSNEANAGTIAFDSNGGSAVQMLRLLAGTALSGKMPAAPTKLGYTFAGWYTDKELNNAFTATTMPKGNTTLYAKWTPNDASYIVEHYQKTLDGQYVLVETDKTNKGKVDAQTSAAPKSYVGFTAQSIKQQTIAPDGSTRVAIYYDRNLYDLKYVYGNGSNDVALKVPYGAEIVKPSNPTKEGYSFAGWDADIPGTMPAKAMTFTAKWTASTNTRYAVKHYKQELNGEYVLEQVDGMFGTTGENTSAKARTYTGFTAKKFDQKTIMPDGSTVVEICYDRNTNSLSWNVNGGNSLTGEYTYGNVIYGTTIKLPDTPSRTGYSFVGWYKDEAMTSPLEDKATMPDVSLILHAKWKVNQYKITFDSSGGSTVAAITQDYGTVVKEPTAPTKAGYTFAGWKLNGADYTFTSMPAENITLIAEWTALSNIQYTVEHYMERMNGSYPSTPDETDHLYGSTGAVVSANAKGYTGFTYDPNVSGTISSGIVKEDGSLVLKLYYKRNSYNLSWDGNGGNVDTTGATTGSVKYGATIISPTNNPTKTGYTFKEWSGYDNNMTMPAKDITFTAEWKVNQYKITFDSNGGSAVAAITQDYGTAVNAPADPTKGGYVFAVWKLNGVDYTFTTMPAEDITLVAEWTIDINIPYTVEYYMEKLDGTYPSMPDDTDHLKGMTGAVVNANAKGYTGFTYDPNVSGTVSSGIVAEDGSLVLKLFYKRNSYNVTWNGNGGDVDTTGATTGSVKYGAAIASPVNNPTKTGYNFSGWSGYAVNMTMPAEHITFIASWTAKQYTITFDSDGGSEVAAITQDYGTVVKAPTAPTKAGFKFVGWQLNGENYTFTTMSAEDIILVAVWDEVPTYTVTFDANGGTVDQTDKYVYEGETYGEMPVPTNGDKFFLGWYTAKSGGTKVTSETVVELAANHTLYACWADTGFTGSVNPNLTIYVAGVKVTTENMNDILGDGSGSVQFDPNSTVVTTSGSVSNAGNLYLNNATISGTSYYSSNNAAIYTSHSMTIVNKGNSTVTNTFDDLYTSNNVYGIYISGIANIKGSGTLTVTSGQGGNKFNCGIRTGLSGAHLTITGVKVEVFAGTAGSNGSSYGACVGPLDMEYKLFLNEATLEAHGYDSAVYCGDPNFPYTGFLTAVNTYIGGTDYYGTDAESITQTEEYQYRNYKYIFATVQ</sequence>
<comment type="subcellular location">
    <subcellularLocation>
        <location evidence="1">Cell envelope</location>
    </subcellularLocation>
</comment>
<dbReference type="InterPro" id="IPR001119">
    <property type="entry name" value="SLH_dom"/>
</dbReference>
<dbReference type="Gene3D" id="2.60.40.4270">
    <property type="entry name" value="Listeria-Bacteroides repeat domain"/>
    <property type="match status" value="9"/>
</dbReference>
<gene>
    <name evidence="6" type="ORF">EFD62_11975</name>
</gene>
<reference evidence="7" key="1">
    <citation type="submission" date="2018-11" db="EMBL/GenBank/DDBJ databases">
        <title>Genome sequencing of a novel mesophilic and cellulolytic organism within the genus Hungateiclostridium.</title>
        <authorList>
            <person name="Rettenmaier R."/>
            <person name="Liebl W."/>
            <person name="Zverlov V."/>
        </authorList>
    </citation>
    <scope>NUCLEOTIDE SEQUENCE [LARGE SCALE GENOMIC DNA]</scope>
    <source>
        <strain evidence="7">N2K1</strain>
    </source>
</reference>
<feature type="compositionally biased region" description="Basic and acidic residues" evidence="3">
    <location>
        <begin position="241"/>
        <end position="253"/>
    </location>
</feature>
<protein>
    <submittedName>
        <fullName evidence="6">Cell wall-binding protein</fullName>
    </submittedName>
</protein>
<evidence type="ECO:0000256" key="2">
    <source>
        <dbReference type="ARBA" id="ARBA00022737"/>
    </source>
</evidence>
<feature type="chain" id="PRO_5039716851" evidence="4">
    <location>
        <begin position="24"/>
        <end position="2448"/>
    </location>
</feature>
<feature type="domain" description="SLH" evidence="5">
    <location>
        <begin position="172"/>
        <end position="234"/>
    </location>
</feature>
<dbReference type="InterPro" id="IPR042229">
    <property type="entry name" value="Listeria/Bacterioides_rpt_sf"/>
</dbReference>
<accession>A0A4Q0I458</accession>
<evidence type="ECO:0000256" key="4">
    <source>
        <dbReference type="SAM" id="SignalP"/>
    </source>
</evidence>
<keyword evidence="2" id="KW-0677">Repeat</keyword>
<evidence type="ECO:0000313" key="7">
    <source>
        <dbReference type="Proteomes" id="UP000289166"/>
    </source>
</evidence>
<feature type="domain" description="SLH" evidence="5">
    <location>
        <begin position="105"/>
        <end position="168"/>
    </location>
</feature>
<evidence type="ECO:0000256" key="3">
    <source>
        <dbReference type="SAM" id="MobiDB-lite"/>
    </source>
</evidence>
<dbReference type="InterPro" id="IPR013378">
    <property type="entry name" value="InlB-like_B-rpt"/>
</dbReference>
<feature type="compositionally biased region" description="Low complexity" evidence="3">
    <location>
        <begin position="254"/>
        <end position="282"/>
    </location>
</feature>
<evidence type="ECO:0000313" key="6">
    <source>
        <dbReference type="EMBL" id="RXE58495.1"/>
    </source>
</evidence>
<dbReference type="OrthoDB" id="9776008at2"/>
<dbReference type="PROSITE" id="PS51272">
    <property type="entry name" value="SLH"/>
    <property type="match status" value="3"/>
</dbReference>
<keyword evidence="4" id="KW-0732">Signal</keyword>
<proteinExistence type="predicted"/>
<dbReference type="EMBL" id="RLII01000017">
    <property type="protein sequence ID" value="RXE58495.1"/>
    <property type="molecule type" value="Genomic_DNA"/>
</dbReference>
<feature type="region of interest" description="Disordered" evidence="3">
    <location>
        <begin position="238"/>
        <end position="282"/>
    </location>
</feature>
<dbReference type="RefSeq" id="WP_128706190.1">
    <property type="nucleotide sequence ID" value="NZ_RLII01000017.1"/>
</dbReference>
<dbReference type="Pfam" id="PF00395">
    <property type="entry name" value="SLH"/>
    <property type="match status" value="3"/>
</dbReference>
<dbReference type="Proteomes" id="UP000289166">
    <property type="component" value="Unassembled WGS sequence"/>
</dbReference>
<evidence type="ECO:0000259" key="5">
    <source>
        <dbReference type="PROSITE" id="PS51272"/>
    </source>
</evidence>
<feature type="domain" description="SLH" evidence="5">
    <location>
        <begin position="43"/>
        <end position="104"/>
    </location>
</feature>
<organism evidence="6 7">
    <name type="scientific">Acetivibrio mesophilus</name>
    <dbReference type="NCBI Taxonomy" id="2487273"/>
    <lineage>
        <taxon>Bacteria</taxon>
        <taxon>Bacillati</taxon>
        <taxon>Bacillota</taxon>
        <taxon>Clostridia</taxon>
        <taxon>Eubacteriales</taxon>
        <taxon>Oscillospiraceae</taxon>
        <taxon>Acetivibrio</taxon>
    </lineage>
</organism>